<proteinExistence type="predicted"/>
<organism evidence="1 2">
    <name type="scientific">Thelonectria olida</name>
    <dbReference type="NCBI Taxonomy" id="1576542"/>
    <lineage>
        <taxon>Eukaryota</taxon>
        <taxon>Fungi</taxon>
        <taxon>Dikarya</taxon>
        <taxon>Ascomycota</taxon>
        <taxon>Pezizomycotina</taxon>
        <taxon>Sordariomycetes</taxon>
        <taxon>Hypocreomycetidae</taxon>
        <taxon>Hypocreales</taxon>
        <taxon>Nectriaceae</taxon>
        <taxon>Thelonectria</taxon>
    </lineage>
</organism>
<protein>
    <submittedName>
        <fullName evidence="1">Uncharacterized protein</fullName>
    </submittedName>
</protein>
<accession>A0A9P9AZK3</accession>
<reference evidence="1 2" key="1">
    <citation type="journal article" date="2021" name="Nat. Commun.">
        <title>Genetic determinants of endophytism in the Arabidopsis root mycobiome.</title>
        <authorList>
            <person name="Mesny F."/>
            <person name="Miyauchi S."/>
            <person name="Thiergart T."/>
            <person name="Pickel B."/>
            <person name="Atanasova L."/>
            <person name="Karlsson M."/>
            <person name="Huettel B."/>
            <person name="Barry K.W."/>
            <person name="Haridas S."/>
            <person name="Chen C."/>
            <person name="Bauer D."/>
            <person name="Andreopoulos W."/>
            <person name="Pangilinan J."/>
            <person name="LaButti K."/>
            <person name="Riley R."/>
            <person name="Lipzen A."/>
            <person name="Clum A."/>
            <person name="Drula E."/>
            <person name="Henrissat B."/>
            <person name="Kohler A."/>
            <person name="Grigoriev I.V."/>
            <person name="Martin F.M."/>
            <person name="Hacquard S."/>
        </authorList>
    </citation>
    <scope>NUCLEOTIDE SEQUENCE [LARGE SCALE GENOMIC DNA]</scope>
    <source>
        <strain evidence="1 2">MPI-CAGE-CH-0241</strain>
    </source>
</reference>
<gene>
    <name evidence="1" type="ORF">B0T10DRAFT_25988</name>
</gene>
<sequence>MAAGTAFESRYLDALYLLSSRDMRPYRRIQAGRTDGHAHALNEWMRFNLQRAAHMQQSPVLFARGPSPRPGPDSPTTSRFGINKTLMDEDIKLTTSEGPAGNCSLFGSDSRLRLSSHPEQVPSSSVLPASQRLPVSVLHDACRSTCNGADNLLLPFPKTGTWMGVHTTTGPANPFNLQTPALPHADPEPLPRKELHAALSPQSTCVLCVSRAVTHALAQMIRLQPTCQCRCETLLAAAACNRR</sequence>
<comment type="caution">
    <text evidence="1">The sequence shown here is derived from an EMBL/GenBank/DDBJ whole genome shotgun (WGS) entry which is preliminary data.</text>
</comment>
<dbReference type="Proteomes" id="UP000777438">
    <property type="component" value="Unassembled WGS sequence"/>
</dbReference>
<evidence type="ECO:0000313" key="2">
    <source>
        <dbReference type="Proteomes" id="UP000777438"/>
    </source>
</evidence>
<dbReference type="EMBL" id="JAGPYM010000001">
    <property type="protein sequence ID" value="KAH6900364.1"/>
    <property type="molecule type" value="Genomic_DNA"/>
</dbReference>
<dbReference type="AlphaFoldDB" id="A0A9P9AZK3"/>
<evidence type="ECO:0000313" key="1">
    <source>
        <dbReference type="EMBL" id="KAH6900364.1"/>
    </source>
</evidence>
<keyword evidence="2" id="KW-1185">Reference proteome</keyword>
<name>A0A9P9AZK3_9HYPO</name>